<dbReference type="VEuPathDB" id="GiardiaDB:SS50377_23748"/>
<accession>V6LP24</accession>
<dbReference type="InterPro" id="IPR011992">
    <property type="entry name" value="EF-hand-dom_pair"/>
</dbReference>
<dbReference type="PROSITE" id="PS50222">
    <property type="entry name" value="EF_HAND_2"/>
    <property type="match status" value="1"/>
</dbReference>
<reference evidence="4" key="2">
    <citation type="submission" date="2020-12" db="EMBL/GenBank/DDBJ databases">
        <title>New Spironucleus salmonicida genome in near-complete chromosomes.</title>
        <authorList>
            <person name="Xu F."/>
            <person name="Kurt Z."/>
            <person name="Jimenez-Gonzalez A."/>
            <person name="Astvaldsson A."/>
            <person name="Andersson J.O."/>
            <person name="Svard S.G."/>
        </authorList>
    </citation>
    <scope>NUCLEOTIDE SEQUENCE</scope>
    <source>
        <strain evidence="4">ATCC 50377</strain>
    </source>
</reference>
<evidence type="ECO:0000256" key="1">
    <source>
        <dbReference type="ARBA" id="ARBA00022837"/>
    </source>
</evidence>
<evidence type="ECO:0000313" key="4">
    <source>
        <dbReference type="EMBL" id="KAH0573813.1"/>
    </source>
</evidence>
<dbReference type="EMBL" id="KI546074">
    <property type="protein sequence ID" value="EST46427.1"/>
    <property type="molecule type" value="Genomic_DNA"/>
</dbReference>
<dbReference type="Proteomes" id="UP000018208">
    <property type="component" value="Unassembled WGS sequence"/>
</dbReference>
<sequence>MTYRPLIPRDPPDEKLYYEIFVETDVDCDGTVNVSELQAALEKKGCNYTSTILLRAISFILNKEVDTIEKEEFPRVFYICETADVNELQQLLFMAADDDFSYSIDKEEMLKILIQLGFEILEEEIDFIYDALQDEEGGLSFGMFKKVLNELYD</sequence>
<keyword evidence="5" id="KW-1185">Reference proteome</keyword>
<dbReference type="AlphaFoldDB" id="V6LP24"/>
<dbReference type="InterPro" id="IPR002048">
    <property type="entry name" value="EF_hand_dom"/>
</dbReference>
<evidence type="ECO:0000313" key="5">
    <source>
        <dbReference type="Proteomes" id="UP000018208"/>
    </source>
</evidence>
<feature type="domain" description="EF-hand" evidence="2">
    <location>
        <begin position="12"/>
        <end position="47"/>
    </location>
</feature>
<evidence type="ECO:0000259" key="2">
    <source>
        <dbReference type="PROSITE" id="PS50222"/>
    </source>
</evidence>
<organism evidence="3">
    <name type="scientific">Spironucleus salmonicida</name>
    <dbReference type="NCBI Taxonomy" id="348837"/>
    <lineage>
        <taxon>Eukaryota</taxon>
        <taxon>Metamonada</taxon>
        <taxon>Diplomonadida</taxon>
        <taxon>Hexamitidae</taxon>
        <taxon>Hexamitinae</taxon>
        <taxon>Spironucleus</taxon>
    </lineage>
</organism>
<dbReference type="GO" id="GO:0005509">
    <property type="term" value="F:calcium ion binding"/>
    <property type="evidence" value="ECO:0007669"/>
    <property type="project" value="InterPro"/>
</dbReference>
<dbReference type="PROSITE" id="PS00018">
    <property type="entry name" value="EF_HAND_1"/>
    <property type="match status" value="1"/>
</dbReference>
<dbReference type="OrthoDB" id="10017054at2759"/>
<dbReference type="SUPFAM" id="SSF47473">
    <property type="entry name" value="EF-hand"/>
    <property type="match status" value="1"/>
</dbReference>
<gene>
    <name evidence="3" type="ORF">SS50377_13512</name>
    <name evidence="4" type="ORF">SS50377_23748</name>
</gene>
<evidence type="ECO:0000313" key="3">
    <source>
        <dbReference type="EMBL" id="EST46427.1"/>
    </source>
</evidence>
<dbReference type="EMBL" id="AUWU02000004">
    <property type="protein sequence ID" value="KAH0573813.1"/>
    <property type="molecule type" value="Genomic_DNA"/>
</dbReference>
<dbReference type="Gene3D" id="1.10.238.10">
    <property type="entry name" value="EF-hand"/>
    <property type="match status" value="1"/>
</dbReference>
<name>V6LP24_9EUKA</name>
<reference evidence="3 4" key="1">
    <citation type="journal article" date="2014" name="PLoS Genet.">
        <title>The Genome of Spironucleus salmonicida Highlights a Fish Pathogen Adapted to Fluctuating Environments.</title>
        <authorList>
            <person name="Xu F."/>
            <person name="Jerlstrom-Hultqvist J."/>
            <person name="Einarsson E."/>
            <person name="Astvaldsson A."/>
            <person name="Svard S.G."/>
            <person name="Andersson J.O."/>
        </authorList>
    </citation>
    <scope>NUCLEOTIDE SEQUENCE</scope>
    <source>
        <strain evidence="4">ATCC 50377</strain>
    </source>
</reference>
<dbReference type="InterPro" id="IPR018247">
    <property type="entry name" value="EF_Hand_1_Ca_BS"/>
</dbReference>
<keyword evidence="1" id="KW-0106">Calcium</keyword>
<protein>
    <submittedName>
        <fullName evidence="3">Calmodulin</fullName>
    </submittedName>
</protein>
<proteinExistence type="predicted"/>